<keyword evidence="1" id="KW-0238">DNA-binding</keyword>
<dbReference type="InterPro" id="IPR010998">
    <property type="entry name" value="Integrase_recombinase_N"/>
</dbReference>
<evidence type="ECO:0000313" key="2">
    <source>
        <dbReference type="EMBL" id="KAK0149941.1"/>
    </source>
</evidence>
<name>A0AA47P448_MERPO</name>
<gene>
    <name evidence="2" type="ORF">N1851_009321</name>
</gene>
<evidence type="ECO:0000256" key="1">
    <source>
        <dbReference type="ARBA" id="ARBA00023125"/>
    </source>
</evidence>
<evidence type="ECO:0000313" key="3">
    <source>
        <dbReference type="Proteomes" id="UP001174136"/>
    </source>
</evidence>
<dbReference type="GO" id="GO:0003677">
    <property type="term" value="F:DNA binding"/>
    <property type="evidence" value="ECO:0007669"/>
    <property type="project" value="UniProtKB-KW"/>
</dbReference>
<dbReference type="SUPFAM" id="SSF47823">
    <property type="entry name" value="lambda integrase-like, N-terminal domain"/>
    <property type="match status" value="1"/>
</dbReference>
<accession>A0AA47P448</accession>
<protein>
    <submittedName>
        <fullName evidence="2">Uncharacterized protein</fullName>
    </submittedName>
</protein>
<keyword evidence="3" id="KW-1185">Reference proteome</keyword>
<dbReference type="Proteomes" id="UP001174136">
    <property type="component" value="Unassembled WGS sequence"/>
</dbReference>
<dbReference type="Gene3D" id="1.10.150.130">
    <property type="match status" value="1"/>
</dbReference>
<dbReference type="EMBL" id="JAOPHQ010001709">
    <property type="protein sequence ID" value="KAK0149941.1"/>
    <property type="molecule type" value="Genomic_DNA"/>
</dbReference>
<dbReference type="PANTHER" id="PTHR35617:SF3">
    <property type="entry name" value="CORE-BINDING (CB) DOMAIN-CONTAINING PROTEIN"/>
    <property type="match status" value="1"/>
</dbReference>
<organism evidence="2 3">
    <name type="scientific">Merluccius polli</name>
    <name type="common">Benguela hake</name>
    <name type="synonym">Merluccius cadenati</name>
    <dbReference type="NCBI Taxonomy" id="89951"/>
    <lineage>
        <taxon>Eukaryota</taxon>
        <taxon>Metazoa</taxon>
        <taxon>Chordata</taxon>
        <taxon>Craniata</taxon>
        <taxon>Vertebrata</taxon>
        <taxon>Euteleostomi</taxon>
        <taxon>Actinopterygii</taxon>
        <taxon>Neopterygii</taxon>
        <taxon>Teleostei</taxon>
        <taxon>Neoteleostei</taxon>
        <taxon>Acanthomorphata</taxon>
        <taxon>Zeiogadaria</taxon>
        <taxon>Gadariae</taxon>
        <taxon>Gadiformes</taxon>
        <taxon>Gadoidei</taxon>
        <taxon>Merlucciidae</taxon>
        <taxon>Merluccius</taxon>
    </lineage>
</organism>
<proteinExistence type="predicted"/>
<reference evidence="2" key="1">
    <citation type="journal article" date="2023" name="Front. Mar. Sci.">
        <title>A new Merluccius polli reference genome to investigate the effects of global change in West African waters.</title>
        <authorList>
            <person name="Mateo J.L."/>
            <person name="Blanco-Fernandez C."/>
            <person name="Garcia-Vazquez E."/>
            <person name="Machado-Schiaffino G."/>
        </authorList>
    </citation>
    <scope>NUCLEOTIDE SEQUENCE</scope>
    <source>
        <strain evidence="2">C29</strain>
        <tissue evidence="2">Fin</tissue>
    </source>
</reference>
<sequence length="271" mass="29893">MVAQERARWLNLSSLSLREKTQLLDVPVDPKDLFGPAYGVMLKRWEEKKREGEALRLCLPRRAPFPTNTPGQVFTQPCASPPAYRTLQKACRRPFGLHSSPPGKGEKGRTCRELGGADLLDKGKAFSTVKVYLAAISACHIGFGDKTAGQHPIVCRFMKGARRLRPVSRNLTAPWDLSTVLDALSHPPFEPLQQVELASLLLALASAKRVSDIHALSEQEQLNALCQVRALRVYVDRTAGFRKSEQLFVSCATSHLGKPLSLDRGGYSHGL</sequence>
<dbReference type="PANTHER" id="PTHR35617">
    <property type="entry name" value="PHAGE_INTEGRASE DOMAIN-CONTAINING PROTEIN"/>
    <property type="match status" value="1"/>
</dbReference>
<comment type="caution">
    <text evidence="2">The sequence shown here is derived from an EMBL/GenBank/DDBJ whole genome shotgun (WGS) entry which is preliminary data.</text>
</comment>
<dbReference type="AlphaFoldDB" id="A0AA47P448"/>